<keyword evidence="7" id="KW-0539">Nucleus</keyword>
<dbReference type="InterPro" id="IPR000719">
    <property type="entry name" value="Prot_kinase_dom"/>
</dbReference>
<dbReference type="SUPFAM" id="SSF56112">
    <property type="entry name" value="Protein kinase-like (PK-like)"/>
    <property type="match status" value="1"/>
</dbReference>
<reference evidence="13" key="3">
    <citation type="submission" date="2025-09" db="UniProtKB">
        <authorList>
            <consortium name="Ensembl"/>
        </authorList>
    </citation>
    <scope>IDENTIFICATION</scope>
</reference>
<dbReference type="PANTHER" id="PTHR48014">
    <property type="entry name" value="SERINE/THREONINE-PROTEIN KINASE FRAY2"/>
    <property type="match status" value="1"/>
</dbReference>
<dbReference type="GO" id="GO:0004672">
    <property type="term" value="F:protein kinase activity"/>
    <property type="evidence" value="ECO:0007669"/>
    <property type="project" value="InterPro"/>
</dbReference>
<sequence length="322" mass="36058">MASSESITSFSKQEIMSNFLLEGGCYELLVITGKGFEDLITVNLTKYKPMGEYVTVQRINLEARSSEMVTFLQQELHVSKFFSHANTLPYQAAFIADNELWLVAPFPAYGSAKDLIYTHFMDGMNELEIAYSLQGALRVHYTHHMGYVHRRVKTGRLHSDLTQQLSTISAQYFLKYSIKNLQVYDANVRITACEVADGHVPFKDMPKLNSTVPCLLDNSTNLPEELTMSISYSAANYGLSDNLATSTPGTSDGDSPSHPYHHNFSPHFLHFVEQCTLCNPDIRPSASSLMNNSSFKQIKRHASEALPKFLHPSPGHSGIFEC</sequence>
<dbReference type="PANTHER" id="PTHR48014:SF20">
    <property type="entry name" value="STE20-RELATED KINASE ADAPTER PROTEIN ALPHA"/>
    <property type="match status" value="1"/>
</dbReference>
<dbReference type="FunFam" id="3.30.200.20:FF:000130">
    <property type="entry name" value="STE20-related kinase adapter protein alpha"/>
    <property type="match status" value="1"/>
</dbReference>
<dbReference type="Gene3D" id="3.30.200.20">
    <property type="entry name" value="Phosphorylase Kinase, domain 1"/>
    <property type="match status" value="1"/>
</dbReference>
<dbReference type="GO" id="GO:0043539">
    <property type="term" value="F:protein serine/threonine kinase activator activity"/>
    <property type="evidence" value="ECO:0007669"/>
    <property type="project" value="InterPro"/>
</dbReference>
<evidence type="ECO:0000256" key="10">
    <source>
        <dbReference type="ARBA" id="ARBA00040462"/>
    </source>
</evidence>
<evidence type="ECO:0000256" key="7">
    <source>
        <dbReference type="ARBA" id="ARBA00023242"/>
    </source>
</evidence>
<evidence type="ECO:0000313" key="14">
    <source>
        <dbReference type="Proteomes" id="UP000291000"/>
    </source>
</evidence>
<evidence type="ECO:0000259" key="12">
    <source>
        <dbReference type="PROSITE" id="PS50011"/>
    </source>
</evidence>
<evidence type="ECO:0000256" key="2">
    <source>
        <dbReference type="ARBA" id="ARBA00004496"/>
    </source>
</evidence>
<evidence type="ECO:0000256" key="9">
    <source>
        <dbReference type="ARBA" id="ARBA00034653"/>
    </source>
</evidence>
<feature type="domain" description="Protein kinase" evidence="12">
    <location>
        <begin position="26"/>
        <end position="295"/>
    </location>
</feature>
<dbReference type="GO" id="GO:1902554">
    <property type="term" value="C:serine/threonine protein kinase complex"/>
    <property type="evidence" value="ECO:0007669"/>
    <property type="project" value="TreeGrafter"/>
</dbReference>
<dbReference type="STRING" id="9925.ENSCHIP00000026415"/>
<keyword evidence="14" id="KW-1185">Reference proteome</keyword>
<dbReference type="InterPro" id="IPR047173">
    <property type="entry name" value="STRAD_A/B-like"/>
</dbReference>
<dbReference type="EMBL" id="LWLT01000014">
    <property type="status" value="NOT_ANNOTATED_CDS"/>
    <property type="molecule type" value="Genomic_DNA"/>
</dbReference>
<dbReference type="InterPro" id="IPR011009">
    <property type="entry name" value="Kinase-like_dom_sf"/>
</dbReference>
<proteinExistence type="inferred from homology"/>
<dbReference type="GO" id="GO:0006611">
    <property type="term" value="P:protein export from nucleus"/>
    <property type="evidence" value="ECO:0007669"/>
    <property type="project" value="TreeGrafter"/>
</dbReference>
<dbReference type="GeneTree" id="ENSGT00940000158827"/>
<dbReference type="Proteomes" id="UP000291000">
    <property type="component" value="Chromosome 13"/>
</dbReference>
<dbReference type="GO" id="GO:0005634">
    <property type="term" value="C:nucleus"/>
    <property type="evidence" value="ECO:0007669"/>
    <property type="project" value="UniProtKB-SubCell"/>
</dbReference>
<name>A0A452FQC8_CAPHI</name>
<reference evidence="13" key="2">
    <citation type="submission" date="2025-08" db="UniProtKB">
        <authorList>
            <consortium name="Ensembl"/>
        </authorList>
    </citation>
    <scope>IDENTIFICATION</scope>
</reference>
<protein>
    <recommendedName>
        <fullName evidence="10">STE20-related kinase adapter protein alpha</fullName>
    </recommendedName>
    <alternativeName>
        <fullName evidence="11">STE20-related adapter protein</fullName>
    </alternativeName>
</protein>
<comment type="subcellular location">
    <subcellularLocation>
        <location evidence="2">Cytoplasm</location>
    </subcellularLocation>
    <subcellularLocation>
        <location evidence="1">Nucleus</location>
    </subcellularLocation>
</comment>
<keyword evidence="8" id="KW-0131">Cell cycle</keyword>
<dbReference type="Gene3D" id="1.10.510.10">
    <property type="entry name" value="Transferase(Phosphotransferase) domain 1"/>
    <property type="match status" value="1"/>
</dbReference>
<dbReference type="Ensembl" id="ENSCHIT00000034278.1">
    <property type="protein sequence ID" value="ENSCHIP00000026415.1"/>
    <property type="gene ID" value="ENSCHIG00000022751.1"/>
</dbReference>
<dbReference type="AlphaFoldDB" id="A0A452FQC8"/>
<evidence type="ECO:0000313" key="13">
    <source>
        <dbReference type="Ensembl" id="ENSCHIP00000026415.1"/>
    </source>
</evidence>
<dbReference type="SMART" id="SM00220">
    <property type="entry name" value="S_TKc"/>
    <property type="match status" value="1"/>
</dbReference>
<evidence type="ECO:0000256" key="1">
    <source>
        <dbReference type="ARBA" id="ARBA00004123"/>
    </source>
</evidence>
<dbReference type="GO" id="GO:0005737">
    <property type="term" value="C:cytoplasm"/>
    <property type="evidence" value="ECO:0007669"/>
    <property type="project" value="UniProtKB-SubCell"/>
</dbReference>
<evidence type="ECO:0000256" key="8">
    <source>
        <dbReference type="ARBA" id="ARBA00023306"/>
    </source>
</evidence>
<dbReference type="PROSITE" id="PS50011">
    <property type="entry name" value="PROTEIN_KINASE_DOM"/>
    <property type="match status" value="1"/>
</dbReference>
<accession>A0A452FQC8</accession>
<evidence type="ECO:0000256" key="11">
    <source>
        <dbReference type="ARBA" id="ARBA00043123"/>
    </source>
</evidence>
<organism evidence="13 14">
    <name type="scientific">Capra hircus</name>
    <name type="common">Goat</name>
    <dbReference type="NCBI Taxonomy" id="9925"/>
    <lineage>
        <taxon>Eukaryota</taxon>
        <taxon>Metazoa</taxon>
        <taxon>Chordata</taxon>
        <taxon>Craniata</taxon>
        <taxon>Vertebrata</taxon>
        <taxon>Euteleostomi</taxon>
        <taxon>Mammalia</taxon>
        <taxon>Eutheria</taxon>
        <taxon>Laurasiatheria</taxon>
        <taxon>Artiodactyla</taxon>
        <taxon>Ruminantia</taxon>
        <taxon>Pecora</taxon>
        <taxon>Bovidae</taxon>
        <taxon>Caprinae</taxon>
        <taxon>Capra</taxon>
    </lineage>
</organism>
<keyword evidence="5" id="KW-0963">Cytoplasm</keyword>
<evidence type="ECO:0000256" key="6">
    <source>
        <dbReference type="ARBA" id="ARBA00022553"/>
    </source>
</evidence>
<dbReference type="GO" id="GO:0005524">
    <property type="term" value="F:ATP binding"/>
    <property type="evidence" value="ECO:0007669"/>
    <property type="project" value="InterPro"/>
</dbReference>
<comment type="similarity">
    <text evidence="3">Belongs to the protein kinase superfamily. STE Ser/Thr protein kinase family. STE20 subfamily.</text>
</comment>
<evidence type="ECO:0000256" key="3">
    <source>
        <dbReference type="ARBA" id="ARBA00008874"/>
    </source>
</evidence>
<reference evidence="13 14" key="1">
    <citation type="submission" date="2016-04" db="EMBL/GenBank/DDBJ databases">
        <title>Polished mammalian reference genomes with single-molecule sequencing and chromosome conformation capture applied to the Capra hircus genome.</title>
        <authorList>
            <person name="Bickhart D.M."/>
            <person name="Koren S."/>
            <person name="Rosen B."/>
            <person name="Hastie A."/>
            <person name="Liachko I."/>
            <person name="Sullivan S.T."/>
            <person name="Burton J."/>
            <person name="Sayre B.L."/>
            <person name="Huson H.J."/>
            <person name="Lee J."/>
            <person name="Lam E."/>
            <person name="Kelley C.M."/>
            <person name="Hutchison J.L."/>
            <person name="Zhou Y."/>
            <person name="Sun J."/>
            <person name="Crisa A."/>
            <person name="Schwartz J.C."/>
            <person name="Hammond J.A."/>
            <person name="Schroeder S.G."/>
            <person name="Liu G.E."/>
            <person name="Dunham M."/>
            <person name="Shendure J."/>
            <person name="Sonstegard T.S."/>
            <person name="Phillippy A.M."/>
            <person name="Van Tassell C.P."/>
            <person name="Smith T.P."/>
        </authorList>
    </citation>
    <scope>NUCLEOTIDE SEQUENCE [LARGE SCALE GENOMIC DNA]</scope>
</reference>
<evidence type="ECO:0000256" key="4">
    <source>
        <dbReference type="ARBA" id="ARBA00011749"/>
    </source>
</evidence>
<comment type="function">
    <text evidence="9">Pseudokinase which, in complex with CAB39/MO25 (CAB39/MO25alpha or CAB39L/MO25beta), binds to and activates STK11/LKB1. Adopts a closed conformation typical of active protein kinases and binds STK11/LKB1 as a pseudosubstrate, promoting conformational change of STK11/LKB1 in an active conformation.</text>
</comment>
<keyword evidence="6" id="KW-0597">Phosphoprotein</keyword>
<comment type="subunit">
    <text evidence="4">Component of a trimeric complex composed of STK11/LKB1, STRAD (STRADA or STRADB) and CAB39/MO25 (CAB39/MO25alpha or CAB39L/MO25beta): the complex tethers STK11/LKB1 in the cytoplasm and stimulates its catalytic activity.</text>
</comment>
<evidence type="ECO:0000256" key="5">
    <source>
        <dbReference type="ARBA" id="ARBA00022490"/>
    </source>
</evidence>